<protein>
    <submittedName>
        <fullName evidence="2">Cupin domain-containing protein</fullName>
    </submittedName>
</protein>
<dbReference type="Pfam" id="PF07883">
    <property type="entry name" value="Cupin_2"/>
    <property type="match status" value="1"/>
</dbReference>
<dbReference type="Gene3D" id="2.60.120.10">
    <property type="entry name" value="Jelly Rolls"/>
    <property type="match status" value="1"/>
</dbReference>
<evidence type="ECO:0000313" key="2">
    <source>
        <dbReference type="EMBL" id="QXJ23845.1"/>
    </source>
</evidence>
<organism evidence="2 3">
    <name type="scientific">Actinomadura graeca</name>
    <dbReference type="NCBI Taxonomy" id="2750812"/>
    <lineage>
        <taxon>Bacteria</taxon>
        <taxon>Bacillati</taxon>
        <taxon>Actinomycetota</taxon>
        <taxon>Actinomycetes</taxon>
        <taxon>Streptosporangiales</taxon>
        <taxon>Thermomonosporaceae</taxon>
        <taxon>Actinomadura</taxon>
    </lineage>
</organism>
<dbReference type="PANTHER" id="PTHR36156:SF2">
    <property type="entry name" value="CUPIN TYPE-2 DOMAIN-CONTAINING PROTEIN"/>
    <property type="match status" value="1"/>
</dbReference>
<gene>
    <name evidence="2" type="ORF">AGRA3207_005058</name>
</gene>
<dbReference type="Proteomes" id="UP001049518">
    <property type="component" value="Chromosome"/>
</dbReference>
<evidence type="ECO:0000259" key="1">
    <source>
        <dbReference type="Pfam" id="PF07883"/>
    </source>
</evidence>
<feature type="domain" description="Cupin type-2" evidence="1">
    <location>
        <begin position="111"/>
        <end position="166"/>
    </location>
</feature>
<name>A0ABX8QYC0_9ACTN</name>
<dbReference type="InterPro" id="IPR047142">
    <property type="entry name" value="OryJ/VirC-like"/>
</dbReference>
<sequence length="175" mass="18336">MSIRRVVTGHDGTGAAVVLRDGPATNSRRREAAGGLVSTLLWTTAETPARLGGADDRGDVEIGVAPPPRGSVFRVVEFPPLGAQATALNQADILAEMGIADDGGVGRRHPFTHRTASLDYGVVLSGRIRLILDADELVLAAGDVLVQQANDHAWVNDFDESCSVAFVLLDAATGR</sequence>
<dbReference type="InterPro" id="IPR011051">
    <property type="entry name" value="RmlC_Cupin_sf"/>
</dbReference>
<proteinExistence type="predicted"/>
<dbReference type="InterPro" id="IPR013096">
    <property type="entry name" value="Cupin_2"/>
</dbReference>
<dbReference type="SUPFAM" id="SSF51182">
    <property type="entry name" value="RmlC-like cupins"/>
    <property type="match status" value="1"/>
</dbReference>
<dbReference type="CDD" id="cd02231">
    <property type="entry name" value="cupin_BLL6423-like"/>
    <property type="match status" value="1"/>
</dbReference>
<accession>A0ABX8QYC0</accession>
<dbReference type="EMBL" id="CP059572">
    <property type="protein sequence ID" value="QXJ23845.1"/>
    <property type="molecule type" value="Genomic_DNA"/>
</dbReference>
<dbReference type="PANTHER" id="PTHR36156">
    <property type="entry name" value="SLR2101 PROTEIN"/>
    <property type="match status" value="1"/>
</dbReference>
<dbReference type="RefSeq" id="WP_231329524.1">
    <property type="nucleotide sequence ID" value="NZ_CP059572.1"/>
</dbReference>
<keyword evidence="3" id="KW-1185">Reference proteome</keyword>
<dbReference type="InterPro" id="IPR014710">
    <property type="entry name" value="RmlC-like_jellyroll"/>
</dbReference>
<reference evidence="2" key="1">
    <citation type="submission" date="2020-07" db="EMBL/GenBank/DDBJ databases">
        <authorList>
            <person name="Tarantini F.S."/>
            <person name="Hong K.W."/>
            <person name="Chan K.G."/>
        </authorList>
    </citation>
    <scope>NUCLEOTIDE SEQUENCE</scope>
    <source>
        <strain evidence="2">32-07</strain>
    </source>
</reference>
<evidence type="ECO:0000313" key="3">
    <source>
        <dbReference type="Proteomes" id="UP001049518"/>
    </source>
</evidence>